<keyword evidence="3" id="KW-1185">Reference proteome</keyword>
<accession>A0A498JXL0</accession>
<evidence type="ECO:0000256" key="1">
    <source>
        <dbReference type="SAM" id="MobiDB-lite"/>
    </source>
</evidence>
<dbReference type="AlphaFoldDB" id="A0A498JXL0"/>
<feature type="compositionally biased region" description="Basic residues" evidence="1">
    <location>
        <begin position="35"/>
        <end position="51"/>
    </location>
</feature>
<comment type="caution">
    <text evidence="2">The sequence shown here is derived from an EMBL/GenBank/DDBJ whole genome shotgun (WGS) entry which is preliminary data.</text>
</comment>
<evidence type="ECO:0000313" key="3">
    <source>
        <dbReference type="Proteomes" id="UP000290289"/>
    </source>
</evidence>
<name>A0A498JXL0_MALDO</name>
<dbReference type="Proteomes" id="UP000290289">
    <property type="component" value="Chromosome 4"/>
</dbReference>
<reference evidence="2 3" key="1">
    <citation type="submission" date="2018-10" db="EMBL/GenBank/DDBJ databases">
        <title>A high-quality apple genome assembly.</title>
        <authorList>
            <person name="Hu J."/>
        </authorList>
    </citation>
    <scope>NUCLEOTIDE SEQUENCE [LARGE SCALE GENOMIC DNA]</scope>
    <source>
        <strain evidence="3">cv. HFTH1</strain>
        <tissue evidence="2">Young leaf</tissue>
    </source>
</reference>
<evidence type="ECO:0000313" key="2">
    <source>
        <dbReference type="EMBL" id="RXI00629.1"/>
    </source>
</evidence>
<sequence>MWDNYHNLNVSRKRKLVTRRRKDRLQSSIYPSSRHVTRSHRHVRLKSRGRSVRVVGRSRTVRSARRLQLSKVRNIRRQARTSKRRRIGCLSVMLKLVWN</sequence>
<protein>
    <submittedName>
        <fullName evidence="2">Uncharacterized protein</fullName>
    </submittedName>
</protein>
<gene>
    <name evidence="2" type="ORF">DVH24_000863</name>
</gene>
<proteinExistence type="predicted"/>
<organism evidence="2 3">
    <name type="scientific">Malus domestica</name>
    <name type="common">Apple</name>
    <name type="synonym">Pyrus malus</name>
    <dbReference type="NCBI Taxonomy" id="3750"/>
    <lineage>
        <taxon>Eukaryota</taxon>
        <taxon>Viridiplantae</taxon>
        <taxon>Streptophyta</taxon>
        <taxon>Embryophyta</taxon>
        <taxon>Tracheophyta</taxon>
        <taxon>Spermatophyta</taxon>
        <taxon>Magnoliopsida</taxon>
        <taxon>eudicotyledons</taxon>
        <taxon>Gunneridae</taxon>
        <taxon>Pentapetalae</taxon>
        <taxon>rosids</taxon>
        <taxon>fabids</taxon>
        <taxon>Rosales</taxon>
        <taxon>Rosaceae</taxon>
        <taxon>Amygdaloideae</taxon>
        <taxon>Maleae</taxon>
        <taxon>Malus</taxon>
    </lineage>
</organism>
<dbReference type="EMBL" id="RDQH01000330">
    <property type="protein sequence ID" value="RXI00629.1"/>
    <property type="molecule type" value="Genomic_DNA"/>
</dbReference>
<feature type="region of interest" description="Disordered" evidence="1">
    <location>
        <begin position="31"/>
        <end position="59"/>
    </location>
</feature>